<dbReference type="PANTHER" id="PTHR34290:SF2">
    <property type="entry name" value="OS04G0668800 PROTEIN"/>
    <property type="match status" value="1"/>
</dbReference>
<dbReference type="EMBL" id="JANIBK010000007">
    <property type="protein sequence ID" value="MCQ8127343.1"/>
    <property type="molecule type" value="Genomic_DNA"/>
</dbReference>
<dbReference type="Proteomes" id="UP001524586">
    <property type="component" value="Unassembled WGS sequence"/>
</dbReference>
<dbReference type="InterPro" id="IPR044691">
    <property type="entry name" value="DCC1_Trx"/>
</dbReference>
<sequence>MFNQPEFTLFYDGKCPICRKEVAWLRWKNTRHKLEFQDIHAEGFDAAVFGKTLTELMAEIHGIYPDGRLIKGMPVFRACYRAVGLGWLLAPTGWPILRQFFDWLYGLFARHRIRLGRLFGGNPCKTQVCQR</sequence>
<gene>
    <name evidence="1" type="ORF">NP596_02645</name>
</gene>
<evidence type="ECO:0000313" key="2">
    <source>
        <dbReference type="Proteomes" id="UP001524586"/>
    </source>
</evidence>
<proteinExistence type="predicted"/>
<reference evidence="1 2" key="1">
    <citation type="submission" date="2022-07" db="EMBL/GenBank/DDBJ databases">
        <title>Methylomonas rivi sp. nov., Methylomonas rosea sp. nov., Methylomonas aureus sp. nov. and Methylomonas subterranea sp. nov., four novel methanotrophs isolated from a freshwater creek and the deep terrestrial subsurface.</title>
        <authorList>
            <person name="Abin C."/>
            <person name="Sankaranarayanan K."/>
            <person name="Garner C."/>
            <person name="Sindelar R."/>
            <person name="Kotary K."/>
            <person name="Garner R."/>
            <person name="Barclay S."/>
            <person name="Lawson P."/>
            <person name="Krumholz L."/>
        </authorList>
    </citation>
    <scope>NUCLEOTIDE SEQUENCE [LARGE SCALE GENOMIC DNA]</scope>
    <source>
        <strain evidence="1 2">WSC-6</strain>
    </source>
</reference>
<organism evidence="1 2">
    <name type="scientific">Methylomonas rivi</name>
    <dbReference type="NCBI Taxonomy" id="2952226"/>
    <lineage>
        <taxon>Bacteria</taxon>
        <taxon>Pseudomonadati</taxon>
        <taxon>Pseudomonadota</taxon>
        <taxon>Gammaproteobacteria</taxon>
        <taxon>Methylococcales</taxon>
        <taxon>Methylococcaceae</taxon>
        <taxon>Methylomonas</taxon>
    </lineage>
</organism>
<dbReference type="Pfam" id="PF04134">
    <property type="entry name" value="DCC1-like"/>
    <property type="match status" value="1"/>
</dbReference>
<dbReference type="PANTHER" id="PTHR34290">
    <property type="entry name" value="SI:CH73-390P7.2"/>
    <property type="match status" value="1"/>
</dbReference>
<evidence type="ECO:0000313" key="1">
    <source>
        <dbReference type="EMBL" id="MCQ8127343.1"/>
    </source>
</evidence>
<comment type="caution">
    <text evidence="1">The sequence shown here is derived from an EMBL/GenBank/DDBJ whole genome shotgun (WGS) entry which is preliminary data.</text>
</comment>
<keyword evidence="2" id="KW-1185">Reference proteome</keyword>
<protein>
    <submittedName>
        <fullName evidence="1">DUF393 domain-containing protein</fullName>
    </submittedName>
</protein>
<name>A0ABT1U0K4_9GAMM</name>
<dbReference type="RefSeq" id="WP_256613661.1">
    <property type="nucleotide sequence ID" value="NZ_JANIBK010000007.1"/>
</dbReference>
<accession>A0ABT1U0K4</accession>
<dbReference type="InterPro" id="IPR007263">
    <property type="entry name" value="DCC1-like"/>
</dbReference>